<evidence type="ECO:0000256" key="5">
    <source>
        <dbReference type="ARBA" id="ARBA00022679"/>
    </source>
</evidence>
<dbReference type="PATRIC" id="fig|1560234.3.peg.2225"/>
<comment type="catalytic activity">
    <reaction evidence="7">
        <text>[protein]-L-isoaspartate + S-adenosyl-L-methionine = [protein]-L-isoaspartate alpha-methyl ester + S-adenosyl-L-homocysteine</text>
        <dbReference type="Rhea" id="RHEA:12705"/>
        <dbReference type="Rhea" id="RHEA-COMP:12143"/>
        <dbReference type="Rhea" id="RHEA-COMP:12144"/>
        <dbReference type="ChEBI" id="CHEBI:57856"/>
        <dbReference type="ChEBI" id="CHEBI:59789"/>
        <dbReference type="ChEBI" id="CHEBI:90596"/>
        <dbReference type="ChEBI" id="CHEBI:90598"/>
        <dbReference type="EC" id="2.1.1.77"/>
    </reaction>
</comment>
<reference evidence="8 9" key="1">
    <citation type="submission" date="2015-01" db="EMBL/GenBank/DDBJ databases">
        <title>Desulfovibrio sp. JC271 draft genome sequence.</title>
        <authorList>
            <person name="Shivani Y."/>
            <person name="Subhash Y."/>
            <person name="Sasikala C."/>
            <person name="Ramana C.V."/>
        </authorList>
    </citation>
    <scope>NUCLEOTIDE SEQUENCE [LARGE SCALE GENOMIC DNA]</scope>
    <source>
        <strain evidence="8 9">JC271</strain>
    </source>
</reference>
<dbReference type="SUPFAM" id="SSF53335">
    <property type="entry name" value="S-adenosyl-L-methionine-dependent methyltransferases"/>
    <property type="match status" value="1"/>
</dbReference>
<dbReference type="GO" id="GO:0004719">
    <property type="term" value="F:protein-L-isoaspartate (D-aspartate) O-methyltransferase activity"/>
    <property type="evidence" value="ECO:0007669"/>
    <property type="project" value="UniProtKB-UniRule"/>
</dbReference>
<dbReference type="GO" id="GO:0032259">
    <property type="term" value="P:methylation"/>
    <property type="evidence" value="ECO:0007669"/>
    <property type="project" value="UniProtKB-KW"/>
</dbReference>
<dbReference type="PROSITE" id="PS01279">
    <property type="entry name" value="PCMT"/>
    <property type="match status" value="1"/>
</dbReference>
<dbReference type="EC" id="2.1.1.77" evidence="7"/>
<keyword evidence="6 7" id="KW-0949">S-adenosyl-L-methionine</keyword>
<keyword evidence="3 7" id="KW-0963">Cytoplasm</keyword>
<dbReference type="Proteomes" id="UP000091979">
    <property type="component" value="Unassembled WGS sequence"/>
</dbReference>
<comment type="caution">
    <text evidence="8">The sequence shown here is derived from an EMBL/GenBank/DDBJ whole genome shotgun (WGS) entry which is preliminary data.</text>
</comment>
<keyword evidence="4 7" id="KW-0489">Methyltransferase</keyword>
<dbReference type="EMBL" id="JXMS01000032">
    <property type="protein sequence ID" value="OBQ46024.1"/>
    <property type="molecule type" value="Genomic_DNA"/>
</dbReference>
<sequence length="214" mass="23655">MPHDLKRNRERMVREQLESRNISDPNVLQAMRTVPRHKFVQDAMRLNAYDDNALPIGYGQTISQPYIVGLMSQALEATQGMSVLEIGTGSGYQAAVLHAMGLQVYSVERIEELHAAARKLFAELGYTSAQFKLDDGTLGWPEKAPFDRIVVTAGGPEIPKPLVDQLADPGILVLPVGRAKRTQQLVRIRKNNGDITLEKLGSVAFVDLVGEHGW</sequence>
<feature type="active site" evidence="7">
    <location>
        <position position="63"/>
    </location>
</feature>
<keyword evidence="9" id="KW-1185">Reference proteome</keyword>
<evidence type="ECO:0000256" key="2">
    <source>
        <dbReference type="ARBA" id="ARBA00005369"/>
    </source>
</evidence>
<accession>A0A1B7X9G9</accession>
<comment type="subcellular location">
    <subcellularLocation>
        <location evidence="1 7">Cytoplasm</location>
    </subcellularLocation>
</comment>
<evidence type="ECO:0000313" key="8">
    <source>
        <dbReference type="EMBL" id="OBQ46024.1"/>
    </source>
</evidence>
<proteinExistence type="inferred from homology"/>
<dbReference type="Gene3D" id="3.40.50.150">
    <property type="entry name" value="Vaccinia Virus protein VP39"/>
    <property type="match status" value="1"/>
</dbReference>
<dbReference type="GO" id="GO:0005737">
    <property type="term" value="C:cytoplasm"/>
    <property type="evidence" value="ECO:0007669"/>
    <property type="project" value="UniProtKB-SubCell"/>
</dbReference>
<dbReference type="GO" id="GO:0030091">
    <property type="term" value="P:protein repair"/>
    <property type="evidence" value="ECO:0007669"/>
    <property type="project" value="UniProtKB-UniRule"/>
</dbReference>
<dbReference type="Pfam" id="PF01135">
    <property type="entry name" value="PCMT"/>
    <property type="match status" value="1"/>
</dbReference>
<dbReference type="InterPro" id="IPR029063">
    <property type="entry name" value="SAM-dependent_MTases_sf"/>
</dbReference>
<dbReference type="AlphaFoldDB" id="A0A1B7X9G9"/>
<dbReference type="NCBIfam" id="NF001453">
    <property type="entry name" value="PRK00312.1"/>
    <property type="match status" value="1"/>
</dbReference>
<evidence type="ECO:0000256" key="6">
    <source>
        <dbReference type="ARBA" id="ARBA00022691"/>
    </source>
</evidence>
<dbReference type="PANTHER" id="PTHR11579:SF0">
    <property type="entry name" value="PROTEIN-L-ISOASPARTATE(D-ASPARTATE) O-METHYLTRANSFERASE"/>
    <property type="match status" value="1"/>
</dbReference>
<evidence type="ECO:0000256" key="3">
    <source>
        <dbReference type="ARBA" id="ARBA00022490"/>
    </source>
</evidence>
<gene>
    <name evidence="7" type="primary">pcm</name>
    <name evidence="8" type="ORF">SP90_14735</name>
</gene>
<dbReference type="RefSeq" id="WP_082936472.1">
    <property type="nucleotide sequence ID" value="NZ_JXMS01000032.1"/>
</dbReference>
<dbReference type="PANTHER" id="PTHR11579">
    <property type="entry name" value="PROTEIN-L-ISOASPARTATE O-METHYLTRANSFERASE"/>
    <property type="match status" value="1"/>
</dbReference>
<dbReference type="InterPro" id="IPR000682">
    <property type="entry name" value="PCMT"/>
</dbReference>
<evidence type="ECO:0000256" key="7">
    <source>
        <dbReference type="HAMAP-Rule" id="MF_00090"/>
    </source>
</evidence>
<dbReference type="NCBIfam" id="TIGR00080">
    <property type="entry name" value="pimt"/>
    <property type="match status" value="1"/>
</dbReference>
<keyword evidence="5 7" id="KW-0808">Transferase</keyword>
<comment type="similarity">
    <text evidence="2 7">Belongs to the methyltransferase superfamily. L-isoaspartyl/D-aspartyl protein methyltransferase family.</text>
</comment>
<dbReference type="FunFam" id="3.40.50.150:FF:000010">
    <property type="entry name" value="Protein-L-isoaspartate O-methyltransferase"/>
    <property type="match status" value="1"/>
</dbReference>
<comment type="function">
    <text evidence="7">Catalyzes the methyl esterification of L-isoaspartyl residues in peptides and proteins that result from spontaneous decomposition of normal L-aspartyl and L-asparaginyl residues. It plays a role in the repair and/or degradation of damaged proteins.</text>
</comment>
<dbReference type="HAMAP" id="MF_00090">
    <property type="entry name" value="PIMT"/>
    <property type="match status" value="1"/>
</dbReference>
<dbReference type="OrthoDB" id="9810066at2"/>
<name>A0A1B7X9G9_9BACT</name>
<evidence type="ECO:0000313" key="9">
    <source>
        <dbReference type="Proteomes" id="UP000091979"/>
    </source>
</evidence>
<protein>
    <recommendedName>
        <fullName evidence="7">Protein-L-isoaspartate O-methyltransferase</fullName>
        <ecNumber evidence="7">2.1.1.77</ecNumber>
    </recommendedName>
    <alternativeName>
        <fullName evidence="7">L-isoaspartyl protein carboxyl methyltransferase</fullName>
    </alternativeName>
    <alternativeName>
        <fullName evidence="7">Protein L-isoaspartyl methyltransferase</fullName>
    </alternativeName>
    <alternativeName>
        <fullName evidence="7">Protein-beta-aspartate methyltransferase</fullName>
        <shortName evidence="7">PIMT</shortName>
    </alternativeName>
</protein>
<evidence type="ECO:0000256" key="1">
    <source>
        <dbReference type="ARBA" id="ARBA00004496"/>
    </source>
</evidence>
<evidence type="ECO:0000256" key="4">
    <source>
        <dbReference type="ARBA" id="ARBA00022603"/>
    </source>
</evidence>
<dbReference type="STRING" id="1560234.SP90_14735"/>
<organism evidence="8 9">
    <name type="scientific">Halodesulfovibrio spirochaetisodalis</name>
    <dbReference type="NCBI Taxonomy" id="1560234"/>
    <lineage>
        <taxon>Bacteria</taxon>
        <taxon>Pseudomonadati</taxon>
        <taxon>Thermodesulfobacteriota</taxon>
        <taxon>Desulfovibrionia</taxon>
        <taxon>Desulfovibrionales</taxon>
        <taxon>Desulfovibrionaceae</taxon>
        <taxon>Halodesulfovibrio</taxon>
    </lineage>
</organism>